<dbReference type="GO" id="GO:0005975">
    <property type="term" value="P:carbohydrate metabolic process"/>
    <property type="evidence" value="ECO:0007669"/>
    <property type="project" value="InterPro"/>
</dbReference>
<dbReference type="Proteomes" id="UP000006690">
    <property type="component" value="Chromosome"/>
</dbReference>
<dbReference type="OrthoDB" id="9771584at2"/>
<evidence type="ECO:0000313" key="1">
    <source>
        <dbReference type="EMBL" id="BAK13190.1"/>
    </source>
</evidence>
<name>A0A0H3L8I5_PANAA</name>
<dbReference type="RefSeq" id="WP_013027728.1">
    <property type="nucleotide sequence ID" value="NC_017531.2"/>
</dbReference>
<reference evidence="2" key="1">
    <citation type="journal article" date="2012" name="Appl. Microbiol. Biotechnol.">
        <title>The complete genome sequence of Pantoea ananatis AJ13355, an organism with great biotechnological potential.</title>
        <authorList>
            <person name="Hara Y."/>
            <person name="Kadotani N."/>
            <person name="Izui H."/>
            <person name="Katashkina J.I."/>
            <person name="Kuvaeva T.M."/>
            <person name="Andreeva I.G."/>
            <person name="Golubeva L.I."/>
            <person name="Malko D.B."/>
            <person name="Makeev V.J."/>
            <person name="Mashko S.V."/>
            <person name="Kozlov Y.I."/>
        </authorList>
    </citation>
    <scope>NUCLEOTIDE SEQUENCE [LARGE SCALE GENOMIC DNA]</scope>
    <source>
        <strain evidence="2">AJ13355</strain>
    </source>
</reference>
<dbReference type="EMBL" id="AP012032">
    <property type="protein sequence ID" value="BAK13190.1"/>
    <property type="molecule type" value="Genomic_DNA"/>
</dbReference>
<dbReference type="InterPro" id="IPR011330">
    <property type="entry name" value="Glyco_hydro/deAcase_b/a-brl"/>
</dbReference>
<evidence type="ECO:0000313" key="2">
    <source>
        <dbReference type="Proteomes" id="UP000006690"/>
    </source>
</evidence>
<evidence type="ECO:0008006" key="3">
    <source>
        <dbReference type="Google" id="ProtNLM"/>
    </source>
</evidence>
<proteinExistence type="predicted"/>
<accession>A0A0H3L8I5</accession>
<protein>
    <recommendedName>
        <fullName evidence="3">Deacetylase</fullName>
    </recommendedName>
</protein>
<gene>
    <name evidence="1" type="ordered locus">PAJ_3110</name>
</gene>
<dbReference type="Gene3D" id="3.20.20.370">
    <property type="entry name" value="Glycoside hydrolase/deacetylase"/>
    <property type="match status" value="1"/>
</dbReference>
<sequence>MDKPAFLITLDTEGDNLWRNRSGNVTTHNVRFLPRFQSLCEKYAFKPTWLTNYEMACDPAYVEFGRDLLERNQGEIGMHLHAWYSPPDYALTEDDWRYQPYLIEYPESILHDKVAYMTDLLETAFETKMRSHRAGRWAFNEVYARALIDHGYLVDCSVTPRVDWRSSPGAPQGKGGTDYRHFPDQAYYVDINDISKPGSSTLLELPMSIQYRHGMLKNQFKKVWDNVRGKSRGPRVNWLRPVGGNLAQMKHVVEQTLSQGNDYVEFMLHSSEFMPDGSPTFKNDADIDRLYDDLEQLFSWLQERTQGMTLTEYALKKKTALGAVTDSLQEQICGP</sequence>
<dbReference type="HOGENOM" id="CLU_067768_0_0_6"/>
<organism evidence="1 2">
    <name type="scientific">Pantoea ananatis (strain AJ13355)</name>
    <dbReference type="NCBI Taxonomy" id="932677"/>
    <lineage>
        <taxon>Bacteria</taxon>
        <taxon>Pseudomonadati</taxon>
        <taxon>Pseudomonadota</taxon>
        <taxon>Gammaproteobacteria</taxon>
        <taxon>Enterobacterales</taxon>
        <taxon>Erwiniaceae</taxon>
        <taxon>Pantoea</taxon>
    </lineage>
</organism>
<dbReference type="SUPFAM" id="SSF88713">
    <property type="entry name" value="Glycoside hydrolase/deacetylase"/>
    <property type="match status" value="1"/>
</dbReference>
<dbReference type="KEGG" id="paj:PAJ_3110"/>
<dbReference type="PATRIC" id="fig|932677.3.peg.3602"/>
<dbReference type="eggNOG" id="COG0726">
    <property type="taxonomic scope" value="Bacteria"/>
</dbReference>
<dbReference type="AlphaFoldDB" id="A0A0H3L8I5"/>